<evidence type="ECO:0000313" key="2">
    <source>
        <dbReference type="Proteomes" id="UP000075920"/>
    </source>
</evidence>
<evidence type="ECO:0000313" key="1">
    <source>
        <dbReference type="EnsemblMetazoa" id="AMIN014586-PA"/>
    </source>
</evidence>
<dbReference type="VEuPathDB" id="VectorBase:AMIN014586"/>
<dbReference type="EnsemblMetazoa" id="AMIN014586-RA">
    <property type="protein sequence ID" value="AMIN014586-PA"/>
    <property type="gene ID" value="AMIN014586"/>
</dbReference>
<keyword evidence="2" id="KW-1185">Reference proteome</keyword>
<name>A0A182WPI8_9DIPT</name>
<dbReference type="Proteomes" id="UP000075920">
    <property type="component" value="Unassembled WGS sequence"/>
</dbReference>
<protein>
    <submittedName>
        <fullName evidence="1">Uncharacterized protein</fullName>
    </submittedName>
</protein>
<dbReference type="AlphaFoldDB" id="A0A182WPI8"/>
<reference evidence="1" key="2">
    <citation type="submission" date="2020-05" db="UniProtKB">
        <authorList>
            <consortium name="EnsemblMetazoa"/>
        </authorList>
    </citation>
    <scope>IDENTIFICATION</scope>
    <source>
        <strain evidence="1">MINIMUS1</strain>
    </source>
</reference>
<organism evidence="1 2">
    <name type="scientific">Anopheles minimus</name>
    <dbReference type="NCBI Taxonomy" id="112268"/>
    <lineage>
        <taxon>Eukaryota</taxon>
        <taxon>Metazoa</taxon>
        <taxon>Ecdysozoa</taxon>
        <taxon>Arthropoda</taxon>
        <taxon>Hexapoda</taxon>
        <taxon>Insecta</taxon>
        <taxon>Pterygota</taxon>
        <taxon>Neoptera</taxon>
        <taxon>Endopterygota</taxon>
        <taxon>Diptera</taxon>
        <taxon>Nematocera</taxon>
        <taxon>Culicoidea</taxon>
        <taxon>Culicidae</taxon>
        <taxon>Anophelinae</taxon>
        <taxon>Anopheles</taxon>
    </lineage>
</organism>
<accession>A0A182WPI8</accession>
<sequence>MGLRLSYVADVYQRIEQATENNCSVSYFAFFRIPACFEYNTKCNIHLPCFAYQEQIVTLLCNN</sequence>
<reference evidence="2" key="1">
    <citation type="submission" date="2013-03" db="EMBL/GenBank/DDBJ databases">
        <title>The Genome Sequence of Anopheles minimus MINIMUS1.</title>
        <authorList>
            <consortium name="The Broad Institute Genomics Platform"/>
            <person name="Neafsey D.E."/>
            <person name="Walton C."/>
            <person name="Walker B."/>
            <person name="Young S.K."/>
            <person name="Zeng Q."/>
            <person name="Gargeya S."/>
            <person name="Fitzgerald M."/>
            <person name="Haas B."/>
            <person name="Abouelleil A."/>
            <person name="Allen A.W."/>
            <person name="Alvarado L."/>
            <person name="Arachchi H.M."/>
            <person name="Berlin A.M."/>
            <person name="Chapman S.B."/>
            <person name="Gainer-Dewar J."/>
            <person name="Goldberg J."/>
            <person name="Griggs A."/>
            <person name="Gujja S."/>
            <person name="Hansen M."/>
            <person name="Howarth C."/>
            <person name="Imamovic A."/>
            <person name="Ireland A."/>
            <person name="Larimer J."/>
            <person name="McCowan C."/>
            <person name="Murphy C."/>
            <person name="Pearson M."/>
            <person name="Poon T.W."/>
            <person name="Priest M."/>
            <person name="Roberts A."/>
            <person name="Saif S."/>
            <person name="Shea T."/>
            <person name="Sisk P."/>
            <person name="Sykes S."/>
            <person name="Wortman J."/>
            <person name="Nusbaum C."/>
            <person name="Birren B."/>
        </authorList>
    </citation>
    <scope>NUCLEOTIDE SEQUENCE [LARGE SCALE GENOMIC DNA]</scope>
    <source>
        <strain evidence="2">MINIMUS1</strain>
    </source>
</reference>
<proteinExistence type="predicted"/>